<evidence type="ECO:0000256" key="4">
    <source>
        <dbReference type="ARBA" id="ARBA00022679"/>
    </source>
</evidence>
<organism evidence="14 15">
    <name type="scientific">Paenibacillus phytorum</name>
    <dbReference type="NCBI Taxonomy" id="2654977"/>
    <lineage>
        <taxon>Bacteria</taxon>
        <taxon>Bacillati</taxon>
        <taxon>Bacillota</taxon>
        <taxon>Bacilli</taxon>
        <taxon>Bacillales</taxon>
        <taxon>Paenibacillaceae</taxon>
        <taxon>Paenibacillus</taxon>
    </lineage>
</organism>
<dbReference type="InterPro" id="IPR050187">
    <property type="entry name" value="Lipid_Phosphate_FormReg"/>
</dbReference>
<evidence type="ECO:0000313" key="14">
    <source>
        <dbReference type="EMBL" id="NOU73272.1"/>
    </source>
</evidence>
<dbReference type="Gene3D" id="2.60.200.40">
    <property type="match status" value="1"/>
</dbReference>
<keyword evidence="4" id="KW-0808">Transferase</keyword>
<dbReference type="RefSeq" id="WP_171644627.1">
    <property type="nucleotide sequence ID" value="NZ_WHOA01000125.1"/>
</dbReference>
<evidence type="ECO:0000256" key="11">
    <source>
        <dbReference type="ARBA" id="ARBA00023209"/>
    </source>
</evidence>
<keyword evidence="5" id="KW-0479">Metal-binding</keyword>
<keyword evidence="10" id="KW-0443">Lipid metabolism</keyword>
<dbReference type="EMBL" id="WHOA01000125">
    <property type="protein sequence ID" value="NOU73272.1"/>
    <property type="molecule type" value="Genomic_DNA"/>
</dbReference>
<reference evidence="14 15" key="1">
    <citation type="submission" date="2019-10" db="EMBL/GenBank/DDBJ databases">
        <title>Description of Paenibacillus terrestris sp. nov.</title>
        <authorList>
            <person name="Carlier A."/>
            <person name="Qi S."/>
        </authorList>
    </citation>
    <scope>NUCLEOTIDE SEQUENCE [LARGE SCALE GENOMIC DNA]</scope>
    <source>
        <strain evidence="14 15">LMG 31458</strain>
    </source>
</reference>
<dbReference type="InterPro" id="IPR016064">
    <property type="entry name" value="NAD/diacylglycerol_kinase_sf"/>
</dbReference>
<evidence type="ECO:0000256" key="2">
    <source>
        <dbReference type="ARBA" id="ARBA00005983"/>
    </source>
</evidence>
<dbReference type="Pfam" id="PF00781">
    <property type="entry name" value="DAGK_cat"/>
    <property type="match status" value="1"/>
</dbReference>
<name>A0ABX1XXH7_9BACL</name>
<keyword evidence="3" id="KW-0444">Lipid biosynthesis</keyword>
<comment type="similarity">
    <text evidence="2">Belongs to the diacylglycerol/lipid kinase family.</text>
</comment>
<evidence type="ECO:0000256" key="12">
    <source>
        <dbReference type="ARBA" id="ARBA00023264"/>
    </source>
</evidence>
<evidence type="ECO:0000256" key="6">
    <source>
        <dbReference type="ARBA" id="ARBA00022741"/>
    </source>
</evidence>
<dbReference type="SUPFAM" id="SSF111331">
    <property type="entry name" value="NAD kinase/diacylglycerol kinase-like"/>
    <property type="match status" value="1"/>
</dbReference>
<proteinExistence type="inferred from homology"/>
<dbReference type="Gene3D" id="3.40.50.10330">
    <property type="entry name" value="Probable inorganic polyphosphate/atp-NAD kinase, domain 1"/>
    <property type="match status" value="1"/>
</dbReference>
<evidence type="ECO:0000256" key="3">
    <source>
        <dbReference type="ARBA" id="ARBA00022516"/>
    </source>
</evidence>
<evidence type="ECO:0000256" key="5">
    <source>
        <dbReference type="ARBA" id="ARBA00022723"/>
    </source>
</evidence>
<comment type="cofactor">
    <cofactor evidence="1">
        <name>Mg(2+)</name>
        <dbReference type="ChEBI" id="CHEBI:18420"/>
    </cofactor>
</comment>
<evidence type="ECO:0000256" key="1">
    <source>
        <dbReference type="ARBA" id="ARBA00001946"/>
    </source>
</evidence>
<dbReference type="Proteomes" id="UP000616779">
    <property type="component" value="Unassembled WGS sequence"/>
</dbReference>
<dbReference type="Pfam" id="PF19279">
    <property type="entry name" value="YegS_C"/>
    <property type="match status" value="1"/>
</dbReference>
<dbReference type="InterPro" id="IPR005218">
    <property type="entry name" value="Diacylglycerol/lipid_kinase"/>
</dbReference>
<dbReference type="PROSITE" id="PS50146">
    <property type="entry name" value="DAGK"/>
    <property type="match status" value="1"/>
</dbReference>
<dbReference type="PANTHER" id="PTHR12358">
    <property type="entry name" value="SPHINGOSINE KINASE"/>
    <property type="match status" value="1"/>
</dbReference>
<evidence type="ECO:0000313" key="15">
    <source>
        <dbReference type="Proteomes" id="UP000616779"/>
    </source>
</evidence>
<dbReference type="PANTHER" id="PTHR12358:SF106">
    <property type="entry name" value="LIPID KINASE YEGS"/>
    <property type="match status" value="1"/>
</dbReference>
<evidence type="ECO:0000256" key="9">
    <source>
        <dbReference type="ARBA" id="ARBA00022842"/>
    </source>
</evidence>
<evidence type="ECO:0000256" key="8">
    <source>
        <dbReference type="ARBA" id="ARBA00022840"/>
    </source>
</evidence>
<keyword evidence="8" id="KW-0067">ATP-binding</keyword>
<gene>
    <name evidence="14" type="ORF">GC098_17910</name>
</gene>
<dbReference type="InterPro" id="IPR017438">
    <property type="entry name" value="ATP-NAD_kinase_N"/>
</dbReference>
<feature type="domain" description="DAGKc" evidence="13">
    <location>
        <begin position="1"/>
        <end position="136"/>
    </location>
</feature>
<keyword evidence="9" id="KW-0460">Magnesium</keyword>
<dbReference type="NCBIfam" id="TIGR00147">
    <property type="entry name" value="YegS/Rv2252/BmrU family lipid kinase"/>
    <property type="match status" value="1"/>
</dbReference>
<keyword evidence="6" id="KW-0547">Nucleotide-binding</keyword>
<dbReference type="GO" id="GO:0016301">
    <property type="term" value="F:kinase activity"/>
    <property type="evidence" value="ECO:0007669"/>
    <property type="project" value="UniProtKB-KW"/>
</dbReference>
<dbReference type="InterPro" id="IPR001206">
    <property type="entry name" value="Diacylglycerol_kinase_cat_dom"/>
</dbReference>
<comment type="caution">
    <text evidence="14">The sequence shown here is derived from an EMBL/GenBank/DDBJ whole genome shotgun (WGS) entry which is preliminary data.</text>
</comment>
<keyword evidence="12" id="KW-1208">Phospholipid metabolism</keyword>
<evidence type="ECO:0000259" key="13">
    <source>
        <dbReference type="PROSITE" id="PS50146"/>
    </source>
</evidence>
<protein>
    <submittedName>
        <fullName evidence="14">YegS/Rv2252/BmrU family lipid kinase</fullName>
    </submittedName>
</protein>
<dbReference type="SMART" id="SM00046">
    <property type="entry name" value="DAGKc"/>
    <property type="match status" value="1"/>
</dbReference>
<evidence type="ECO:0000256" key="10">
    <source>
        <dbReference type="ARBA" id="ARBA00023098"/>
    </source>
</evidence>
<keyword evidence="15" id="KW-1185">Reference proteome</keyword>
<sequence length="311" mass="33341">MKLIGIIVNPLSGDGRGASIWREIETYLQLNHISHLAKVTTKAGEATEHAITLVQEHRVDKLIVIGGDGTIHEASGGLWHIQNTGLNCPLAVIPAGTGNDFAKAYGIPTQPLQALEAAISETKKVQIDILRTSNGMIAVNSIGAGFDGMVAKLTNEAGYKKFLNRIGLGKLSYFISILRVFATYQPCTAWLEVDGTVHELPNMWLAAVANIPFYGGSMQICPAASPHDGVADIVVIQSRGRYQLLPILFTVYQGKHIHHPAVSFYKGTSISLRTQIPLLVQADGEFAGSTPLQIEIVPSALTVIGSSLNEG</sequence>
<accession>A0ABX1XXH7</accession>
<evidence type="ECO:0000256" key="7">
    <source>
        <dbReference type="ARBA" id="ARBA00022777"/>
    </source>
</evidence>
<keyword evidence="7 14" id="KW-0418">Kinase</keyword>
<dbReference type="InterPro" id="IPR045540">
    <property type="entry name" value="YegS/DAGK_C"/>
</dbReference>
<keyword evidence="11" id="KW-0594">Phospholipid biosynthesis</keyword>